<dbReference type="EMBL" id="NEGB01000001">
    <property type="protein sequence ID" value="OTG67189.1"/>
    <property type="molecule type" value="Genomic_DNA"/>
</dbReference>
<reference evidence="1 2" key="1">
    <citation type="submission" date="2017-04" db="EMBL/GenBank/DDBJ databases">
        <title>High diversity of culturable Acinetobacter species in natural soil and water ecosystems.</title>
        <authorList>
            <person name="Nemec A."/>
            <person name="Radolfova-Krizova L."/>
        </authorList>
    </citation>
    <scope>NUCLEOTIDE SEQUENCE [LARGE SCALE GENOMIC DNA]</scope>
    <source>
        <strain evidence="1 2">ANC 4999</strain>
    </source>
</reference>
<dbReference type="AlphaFoldDB" id="A0A1Y3CJ93"/>
<organism evidence="1 2">
    <name type="scientific">Acinetobacter silvestris</name>
    <dbReference type="NCBI Taxonomy" id="1977882"/>
    <lineage>
        <taxon>Bacteria</taxon>
        <taxon>Pseudomonadati</taxon>
        <taxon>Pseudomonadota</taxon>
        <taxon>Gammaproteobacteria</taxon>
        <taxon>Moraxellales</taxon>
        <taxon>Moraxellaceae</taxon>
        <taxon>Acinetobacter</taxon>
    </lineage>
</organism>
<name>A0A1Y3CJ93_9GAMM</name>
<evidence type="ECO:0000313" key="2">
    <source>
        <dbReference type="Proteomes" id="UP000242765"/>
    </source>
</evidence>
<proteinExistence type="predicted"/>
<accession>A0A1Y3CJ93</accession>
<dbReference type="STRING" id="1977882.B9T28_00685"/>
<dbReference type="RefSeq" id="WP_086202048.1">
    <property type="nucleotide sequence ID" value="NZ_NEGB01000001.1"/>
</dbReference>
<dbReference type="Proteomes" id="UP000242765">
    <property type="component" value="Unassembled WGS sequence"/>
</dbReference>
<dbReference type="OrthoDB" id="6709247at2"/>
<keyword evidence="2" id="KW-1185">Reference proteome</keyword>
<gene>
    <name evidence="1" type="ORF">B9T28_00685</name>
</gene>
<sequence>MRRILIVVGIILLVIAAVLFIEHESVKRNEANRQMFDVVMSEKMSELYDQAQDWSKPVQLNVHDDRLKGDYKVLSEFLLSYWMKNVEIRNAYLRELKAVKWDQFLDVDRLDIDRKNGYKETENMLQVAHQVTEQYQQQNLQNKKEAIATVKSLSIDRDIRNPLQAKLEQNLKVDQENSLILLELQILTKADEMFKMLKMYKWQKQGDKILFAEDAQVKQFNTLYQDVLQLNADIEQKKAQNAEALEGEL</sequence>
<comment type="caution">
    <text evidence="1">The sequence shown here is derived from an EMBL/GenBank/DDBJ whole genome shotgun (WGS) entry which is preliminary data.</text>
</comment>
<protein>
    <submittedName>
        <fullName evidence="1">Uncharacterized protein</fullName>
    </submittedName>
</protein>
<evidence type="ECO:0000313" key="1">
    <source>
        <dbReference type="EMBL" id="OTG67189.1"/>
    </source>
</evidence>